<dbReference type="Proteomes" id="UP001295469">
    <property type="component" value="Chromosome C06"/>
</dbReference>
<organism evidence="2">
    <name type="scientific">Brassica napus</name>
    <name type="common">Rape</name>
    <dbReference type="NCBI Taxonomy" id="3708"/>
    <lineage>
        <taxon>Eukaryota</taxon>
        <taxon>Viridiplantae</taxon>
        <taxon>Streptophyta</taxon>
        <taxon>Embryophyta</taxon>
        <taxon>Tracheophyta</taxon>
        <taxon>Spermatophyta</taxon>
        <taxon>Magnoliopsida</taxon>
        <taxon>eudicotyledons</taxon>
        <taxon>Gunneridae</taxon>
        <taxon>Pentapetalae</taxon>
        <taxon>rosids</taxon>
        <taxon>malvids</taxon>
        <taxon>Brassicales</taxon>
        <taxon>Brassicaceae</taxon>
        <taxon>Brassiceae</taxon>
        <taxon>Brassica</taxon>
    </lineage>
</organism>
<accession>A0A816QKN2</accession>
<protein>
    <submittedName>
        <fullName evidence="2">(rape) hypothetical protein</fullName>
    </submittedName>
</protein>
<evidence type="ECO:0000256" key="1">
    <source>
        <dbReference type="SAM" id="MobiDB-lite"/>
    </source>
</evidence>
<reference evidence="2" key="1">
    <citation type="submission" date="2021-01" db="EMBL/GenBank/DDBJ databases">
        <authorList>
            <consortium name="Genoscope - CEA"/>
            <person name="William W."/>
        </authorList>
    </citation>
    <scope>NUCLEOTIDE SEQUENCE</scope>
</reference>
<feature type="region of interest" description="Disordered" evidence="1">
    <location>
        <begin position="1"/>
        <end position="64"/>
    </location>
</feature>
<dbReference type="AlphaFoldDB" id="A0A816QKN2"/>
<feature type="compositionally biased region" description="Polar residues" evidence="1">
    <location>
        <begin position="33"/>
        <end position="44"/>
    </location>
</feature>
<feature type="compositionally biased region" description="Low complexity" evidence="1">
    <location>
        <begin position="47"/>
        <end position="57"/>
    </location>
</feature>
<feature type="compositionally biased region" description="Low complexity" evidence="1">
    <location>
        <begin position="9"/>
        <end position="32"/>
    </location>
</feature>
<evidence type="ECO:0000313" key="2">
    <source>
        <dbReference type="EMBL" id="CAF2061389.1"/>
    </source>
</evidence>
<sequence length="64" mass="6667">EATNLLEKSAGSSSRNPAGSSSRNPAGSSSRNLAGSSPGNPTRKFTSDWSSNNSTTTRHTQRNT</sequence>
<gene>
    <name evidence="2" type="ORF">DARMORV10_C06P34310.1</name>
</gene>
<name>A0A816QKN2_BRANA</name>
<dbReference type="EMBL" id="HG994370">
    <property type="protein sequence ID" value="CAF2061389.1"/>
    <property type="molecule type" value="Genomic_DNA"/>
</dbReference>
<proteinExistence type="predicted"/>
<feature type="non-terminal residue" evidence="2">
    <location>
        <position position="64"/>
    </location>
</feature>
<feature type="non-terminal residue" evidence="2">
    <location>
        <position position="1"/>
    </location>
</feature>